<dbReference type="AlphaFoldDB" id="A0A5D3DWS0"/>
<name>A0A5D3DWS0_CUCMM</name>
<comment type="caution">
    <text evidence="1">The sequence shown here is derived from an EMBL/GenBank/DDBJ whole genome shotgun (WGS) entry which is preliminary data.</text>
</comment>
<protein>
    <submittedName>
        <fullName evidence="1">CACTA en-spm transposon protein</fullName>
    </submittedName>
</protein>
<reference evidence="1 2" key="1">
    <citation type="submission" date="2019-08" db="EMBL/GenBank/DDBJ databases">
        <title>Draft genome sequences of two oriental melons (Cucumis melo L. var makuwa).</title>
        <authorList>
            <person name="Kwon S.-Y."/>
        </authorList>
    </citation>
    <scope>NUCLEOTIDE SEQUENCE [LARGE SCALE GENOMIC DNA]</scope>
    <source>
        <strain evidence="2">cv. Chang Bougi</strain>
        <tissue evidence="1">Leaf</tissue>
    </source>
</reference>
<dbReference type="EMBL" id="SSTD01002571">
    <property type="protein sequence ID" value="TYK27690.1"/>
    <property type="molecule type" value="Genomic_DNA"/>
</dbReference>
<evidence type="ECO:0000313" key="1">
    <source>
        <dbReference type="EMBL" id="TYK27690.1"/>
    </source>
</evidence>
<evidence type="ECO:0000313" key="2">
    <source>
        <dbReference type="Proteomes" id="UP000321947"/>
    </source>
</evidence>
<accession>A0A5D3DWS0</accession>
<gene>
    <name evidence="1" type="ORF">E5676_scaffold225G00210</name>
</gene>
<dbReference type="Proteomes" id="UP000321947">
    <property type="component" value="Unassembled WGS sequence"/>
</dbReference>
<sequence length="164" mass="18698">MTAQLTEKKEELVDRVELFRETHVRTGTFMSQAAEDVHSQPTPEGSQPLSVDEIYNQVVGSCDWGRKGSVWEPETDWLGSKTRDFVKGKTTRTSCTEGRGFIDGDAMRLTTCYGRRGLMKMVWKQMISTWRSLDFACDVYRLQWMIDGGVGGSQRLCLQRSDSR</sequence>
<proteinExistence type="predicted"/>
<organism evidence="1 2">
    <name type="scientific">Cucumis melo var. makuwa</name>
    <name type="common">Oriental melon</name>
    <dbReference type="NCBI Taxonomy" id="1194695"/>
    <lineage>
        <taxon>Eukaryota</taxon>
        <taxon>Viridiplantae</taxon>
        <taxon>Streptophyta</taxon>
        <taxon>Embryophyta</taxon>
        <taxon>Tracheophyta</taxon>
        <taxon>Spermatophyta</taxon>
        <taxon>Magnoliopsida</taxon>
        <taxon>eudicotyledons</taxon>
        <taxon>Gunneridae</taxon>
        <taxon>Pentapetalae</taxon>
        <taxon>rosids</taxon>
        <taxon>fabids</taxon>
        <taxon>Cucurbitales</taxon>
        <taxon>Cucurbitaceae</taxon>
        <taxon>Benincaseae</taxon>
        <taxon>Cucumis</taxon>
    </lineage>
</organism>